<reference evidence="1 2" key="2">
    <citation type="journal article" date="2012" name="Proc. Natl. Acad. Sci. U.S.A.">
        <title>Antigenic diversity is generated by distinct evolutionary mechanisms in African trypanosome species.</title>
        <authorList>
            <person name="Jackson A.P."/>
            <person name="Berry A."/>
            <person name="Aslett M."/>
            <person name="Allison H.C."/>
            <person name="Burton P."/>
            <person name="Vavrova-Anderson J."/>
            <person name="Brown R."/>
            <person name="Browne H."/>
            <person name="Corton N."/>
            <person name="Hauser H."/>
            <person name="Gamble J."/>
            <person name="Gilderthorp R."/>
            <person name="Marcello L."/>
            <person name="McQuillan J."/>
            <person name="Otto T.D."/>
            <person name="Quail M.A."/>
            <person name="Sanders M.J."/>
            <person name="van Tonder A."/>
            <person name="Ginger M.L."/>
            <person name="Field M.C."/>
            <person name="Barry J.D."/>
            <person name="Hertz-Fowler C."/>
            <person name="Berriman M."/>
        </authorList>
    </citation>
    <scope>NUCLEOTIDE SEQUENCE [LARGE SCALE GENOMIC DNA]</scope>
    <source>
        <strain evidence="1 2">IL3000</strain>
    </source>
</reference>
<keyword evidence="2" id="KW-1185">Reference proteome</keyword>
<gene>
    <name evidence="1" type="ORF">TCIL3000_0_08330</name>
</gene>
<evidence type="ECO:0000313" key="2">
    <source>
        <dbReference type="Proteomes" id="UP000000702"/>
    </source>
</evidence>
<sequence>MTSRPMSNEAIWLDIYPRKRAICAQNIPPLPSGIRTHCLFAAIAIQHALAACRRYHFSAVPASPWAHCEPPLRHKAHQTLIAQVFSPIEGSRFGQTNTHQSLSRRCATHKLCRAVAWEGLALSRCH</sequence>
<protein>
    <submittedName>
        <fullName evidence="1">Uncharacterized protein</fullName>
    </submittedName>
</protein>
<dbReference type="AlphaFoldDB" id="F9WEW6"/>
<proteinExistence type="predicted"/>
<name>F9WEW6_TRYCI</name>
<reference evidence="2" key="1">
    <citation type="submission" date="2011-07" db="EMBL/GenBank/DDBJ databases">
        <title>Divergent evolution of antigenic variation in African trypanosomes.</title>
        <authorList>
            <person name="Jackson A.P."/>
            <person name="Berry A."/>
            <person name="Allison H.C."/>
            <person name="Burton P."/>
            <person name="Anderson J."/>
            <person name="Aslett M."/>
            <person name="Brown R."/>
            <person name="Corton N."/>
            <person name="Harris D."/>
            <person name="Hauser H."/>
            <person name="Gamble J."/>
            <person name="Gilderthorp R."/>
            <person name="McQuillan J."/>
            <person name="Quail M.A."/>
            <person name="Sanders M."/>
            <person name="Van Tonder A."/>
            <person name="Ginger M.L."/>
            <person name="Donelson J.E."/>
            <person name="Field M.C."/>
            <person name="Barry J.D."/>
            <person name="Berriman M."/>
            <person name="Hertz-Fowler C."/>
        </authorList>
    </citation>
    <scope>NUCLEOTIDE SEQUENCE [LARGE SCALE GENOMIC DNA]</scope>
    <source>
        <strain evidence="2">IL3000</strain>
    </source>
</reference>
<comment type="caution">
    <text evidence="1">The sequence shown here is derived from an EMBL/GenBank/DDBJ whole genome shotgun (WGS) entry which is preliminary data.</text>
</comment>
<dbReference type="Proteomes" id="UP000000702">
    <property type="component" value="Unassembled WGS sequence"/>
</dbReference>
<organism evidence="1 2">
    <name type="scientific">Trypanosoma congolense (strain IL3000)</name>
    <dbReference type="NCBI Taxonomy" id="1068625"/>
    <lineage>
        <taxon>Eukaryota</taxon>
        <taxon>Discoba</taxon>
        <taxon>Euglenozoa</taxon>
        <taxon>Kinetoplastea</taxon>
        <taxon>Metakinetoplastina</taxon>
        <taxon>Trypanosomatida</taxon>
        <taxon>Trypanosomatidae</taxon>
        <taxon>Trypanosoma</taxon>
        <taxon>Nannomonas</taxon>
    </lineage>
</organism>
<dbReference type="EMBL" id="CAEQ01002071">
    <property type="protein sequence ID" value="CCD15832.1"/>
    <property type="molecule type" value="Genomic_DNA"/>
</dbReference>
<evidence type="ECO:0000313" key="1">
    <source>
        <dbReference type="EMBL" id="CCD15832.1"/>
    </source>
</evidence>
<accession>F9WEW6</accession>